<dbReference type="InterPro" id="IPR036249">
    <property type="entry name" value="Thioredoxin-like_sf"/>
</dbReference>
<evidence type="ECO:0000256" key="4">
    <source>
        <dbReference type="ARBA" id="ARBA00023157"/>
    </source>
</evidence>
<comment type="similarity">
    <text evidence="2">Belongs to the thioredoxin family. DsbE subfamily.</text>
</comment>
<keyword evidence="3" id="KW-0201">Cytochrome c-type biogenesis</keyword>
<dbReference type="InterPro" id="IPR050553">
    <property type="entry name" value="Thioredoxin_ResA/DsbE_sf"/>
</dbReference>
<organism evidence="8 9">
    <name type="scientific">Terricaulis silvestris</name>
    <dbReference type="NCBI Taxonomy" id="2686094"/>
    <lineage>
        <taxon>Bacteria</taxon>
        <taxon>Pseudomonadati</taxon>
        <taxon>Pseudomonadota</taxon>
        <taxon>Alphaproteobacteria</taxon>
        <taxon>Caulobacterales</taxon>
        <taxon>Caulobacteraceae</taxon>
        <taxon>Terricaulis</taxon>
    </lineage>
</organism>
<dbReference type="InterPro" id="IPR013740">
    <property type="entry name" value="Redoxin"/>
</dbReference>
<keyword evidence="5" id="KW-0676">Redox-active center</keyword>
<dbReference type="PROSITE" id="PS00194">
    <property type="entry name" value="THIOREDOXIN_1"/>
    <property type="match status" value="1"/>
</dbReference>
<keyword evidence="6" id="KW-0812">Transmembrane</keyword>
<dbReference type="RefSeq" id="WP_158766235.1">
    <property type="nucleotide sequence ID" value="NZ_CP047045.1"/>
</dbReference>
<evidence type="ECO:0000313" key="8">
    <source>
        <dbReference type="EMBL" id="QGZ95371.1"/>
    </source>
</evidence>
<dbReference type="CDD" id="cd03010">
    <property type="entry name" value="TlpA_like_DsbE"/>
    <property type="match status" value="1"/>
</dbReference>
<dbReference type="GO" id="GO:0015036">
    <property type="term" value="F:disulfide oxidoreductase activity"/>
    <property type="evidence" value="ECO:0007669"/>
    <property type="project" value="InterPro"/>
</dbReference>
<dbReference type="Proteomes" id="UP000431269">
    <property type="component" value="Chromosome"/>
</dbReference>
<comment type="subcellular location">
    <subcellularLocation>
        <location evidence="1">Cell envelope</location>
    </subcellularLocation>
</comment>
<evidence type="ECO:0000256" key="2">
    <source>
        <dbReference type="ARBA" id="ARBA00007758"/>
    </source>
</evidence>
<dbReference type="NCBIfam" id="TIGR00385">
    <property type="entry name" value="dsbE"/>
    <property type="match status" value="1"/>
</dbReference>
<evidence type="ECO:0000256" key="6">
    <source>
        <dbReference type="SAM" id="Phobius"/>
    </source>
</evidence>
<dbReference type="KEGG" id="tsv:DSM104635_02220"/>
<accession>A0A6I6MMU2</accession>
<dbReference type="Pfam" id="PF08534">
    <property type="entry name" value="Redoxin"/>
    <property type="match status" value="1"/>
</dbReference>
<dbReference type="InterPro" id="IPR004799">
    <property type="entry name" value="Periplasmic_diS_OxRdtase_DsbE"/>
</dbReference>
<sequence>MNRAFATIPLIALVALVGVAIFLLTREGERNTISEGLIGRPAPTFALTRLEGGELLTSDAMRGRPYVINMFASWCTPCRAEHPQLMALQASGVEIVGVAYKDRAENSARFLTDLGNPYSAVAMDPEGRFGLELGLVGVPETFVIGADGTIRAVYRGPLTAEAIGEAIRPALEAR</sequence>
<dbReference type="GO" id="GO:0030288">
    <property type="term" value="C:outer membrane-bounded periplasmic space"/>
    <property type="evidence" value="ECO:0007669"/>
    <property type="project" value="InterPro"/>
</dbReference>
<keyword evidence="4" id="KW-1015">Disulfide bond</keyword>
<feature type="transmembrane region" description="Helical" evidence="6">
    <location>
        <begin position="6"/>
        <end position="24"/>
    </location>
</feature>
<dbReference type="InterPro" id="IPR013766">
    <property type="entry name" value="Thioredoxin_domain"/>
</dbReference>
<dbReference type="Gene3D" id="3.40.30.10">
    <property type="entry name" value="Glutaredoxin"/>
    <property type="match status" value="1"/>
</dbReference>
<dbReference type="GO" id="GO:0017004">
    <property type="term" value="P:cytochrome complex assembly"/>
    <property type="evidence" value="ECO:0007669"/>
    <property type="project" value="UniProtKB-KW"/>
</dbReference>
<reference evidence="9" key="1">
    <citation type="submission" date="2019-12" db="EMBL/GenBank/DDBJ databases">
        <title>Complete genome of Terracaulis silvestris 0127_4.</title>
        <authorList>
            <person name="Vieira S."/>
            <person name="Riedel T."/>
            <person name="Sproer C."/>
            <person name="Pascual J."/>
            <person name="Boedeker C."/>
            <person name="Overmann J."/>
        </authorList>
    </citation>
    <scope>NUCLEOTIDE SEQUENCE [LARGE SCALE GENOMIC DNA]</scope>
    <source>
        <strain evidence="9">0127_4</strain>
    </source>
</reference>
<dbReference type="PANTHER" id="PTHR42852:SF6">
    <property type="entry name" value="THIOL:DISULFIDE INTERCHANGE PROTEIN DSBE"/>
    <property type="match status" value="1"/>
</dbReference>
<dbReference type="PROSITE" id="PS51352">
    <property type="entry name" value="THIOREDOXIN_2"/>
    <property type="match status" value="1"/>
</dbReference>
<evidence type="ECO:0000259" key="7">
    <source>
        <dbReference type="PROSITE" id="PS51352"/>
    </source>
</evidence>
<evidence type="ECO:0000256" key="3">
    <source>
        <dbReference type="ARBA" id="ARBA00022748"/>
    </source>
</evidence>
<keyword evidence="9" id="KW-1185">Reference proteome</keyword>
<keyword evidence="6" id="KW-0472">Membrane</keyword>
<feature type="domain" description="Thioredoxin" evidence="7">
    <location>
        <begin position="36"/>
        <end position="172"/>
    </location>
</feature>
<keyword evidence="6" id="KW-1133">Transmembrane helix</keyword>
<evidence type="ECO:0000256" key="1">
    <source>
        <dbReference type="ARBA" id="ARBA00004196"/>
    </source>
</evidence>
<protein>
    <submittedName>
        <fullName evidence="8">Cytochrome c biogenesis protein CcmG</fullName>
    </submittedName>
</protein>
<dbReference type="AlphaFoldDB" id="A0A6I6MMU2"/>
<name>A0A6I6MMU2_9CAUL</name>
<gene>
    <name evidence="8" type="primary">dsbE</name>
    <name evidence="8" type="ORF">DSM104635_02220</name>
</gene>
<dbReference type="SUPFAM" id="SSF52833">
    <property type="entry name" value="Thioredoxin-like"/>
    <property type="match status" value="1"/>
</dbReference>
<dbReference type="PANTHER" id="PTHR42852">
    <property type="entry name" value="THIOL:DISULFIDE INTERCHANGE PROTEIN DSBE"/>
    <property type="match status" value="1"/>
</dbReference>
<dbReference type="EMBL" id="CP047045">
    <property type="protein sequence ID" value="QGZ95371.1"/>
    <property type="molecule type" value="Genomic_DNA"/>
</dbReference>
<evidence type="ECO:0000256" key="5">
    <source>
        <dbReference type="ARBA" id="ARBA00023284"/>
    </source>
</evidence>
<proteinExistence type="inferred from homology"/>
<evidence type="ECO:0000313" key="9">
    <source>
        <dbReference type="Proteomes" id="UP000431269"/>
    </source>
</evidence>
<dbReference type="InterPro" id="IPR017937">
    <property type="entry name" value="Thioredoxin_CS"/>
</dbReference>